<feature type="domain" description="Bacterial type II secretion system protein E" evidence="2">
    <location>
        <begin position="114"/>
        <end position="379"/>
    </location>
</feature>
<dbReference type="SUPFAM" id="SSF52540">
    <property type="entry name" value="P-loop containing nucleoside triphosphate hydrolases"/>
    <property type="match status" value="1"/>
</dbReference>
<dbReference type="RefSeq" id="WP_145290597.1">
    <property type="nucleotide sequence ID" value="NZ_CP036318.1"/>
</dbReference>
<evidence type="ECO:0000313" key="3">
    <source>
        <dbReference type="EMBL" id="QDV59274.1"/>
    </source>
</evidence>
<name>A0A518J1Q7_9BACT</name>
<dbReference type="GO" id="GO:0016887">
    <property type="term" value="F:ATP hydrolysis activity"/>
    <property type="evidence" value="ECO:0007669"/>
    <property type="project" value="InterPro"/>
</dbReference>
<gene>
    <name evidence="3" type="ORF">Mal33_53020</name>
</gene>
<organism evidence="3 4">
    <name type="scientific">Rosistilla oblonga</name>
    <dbReference type="NCBI Taxonomy" id="2527990"/>
    <lineage>
        <taxon>Bacteria</taxon>
        <taxon>Pseudomonadati</taxon>
        <taxon>Planctomycetota</taxon>
        <taxon>Planctomycetia</taxon>
        <taxon>Pirellulales</taxon>
        <taxon>Pirellulaceae</taxon>
        <taxon>Rosistilla</taxon>
    </lineage>
</organism>
<sequence length="467" mass="52239">MNDRRTLRERLQRKSIEVPKDRLRRNVEESLQNDSKAATPRRVNRNIEYQAIKGDLHERLIDELNRQGALTRSDAELRPLIEAFVADVLTREDWPLNATERDRLASDLLEETLGTGPLAPLMADPAVTDILVNRFDSVYVERFGVLEETDVRFRDDEHLVRIIGRIASRVGRRVDTSSPMVDARLPDGSRVNATLPPVTIDGPTLSIRRFGRRRLTRQDLVRLGMFSPAMDRFLEVLVRHRKSVIVTGGTGSGKSTLLGAIAEAIPDNERIITIEDAAELMLSQTHVIRMETRAPNTEGKGTIAQRDLVVNALRMRPDRIVMGEVRAGEALDMLQAMNTGHDGSLTTIHANSPRDAFARLETMVMMSGMELPSQAIREQAVSAVDYIVHVRRYEDGGRRVAQISEVVGIEGKTPQLQDVFVFQPTGRSEGRLTGTFQATGVVPRIVDELASRGIHEIDRGWFGSPAR</sequence>
<accession>A0A518J1Q7</accession>
<dbReference type="PANTHER" id="PTHR30486:SF15">
    <property type="entry name" value="TYPE II_IV SECRETION SYSTEM ATPASE"/>
    <property type="match status" value="1"/>
</dbReference>
<dbReference type="CDD" id="cd01130">
    <property type="entry name" value="VirB11-like_ATPase"/>
    <property type="match status" value="1"/>
</dbReference>
<dbReference type="InterPro" id="IPR050921">
    <property type="entry name" value="T4SS_GSP_E_ATPase"/>
</dbReference>
<evidence type="ECO:0000259" key="2">
    <source>
        <dbReference type="Pfam" id="PF00437"/>
    </source>
</evidence>
<proteinExistence type="inferred from homology"/>
<evidence type="ECO:0000256" key="1">
    <source>
        <dbReference type="ARBA" id="ARBA00006611"/>
    </source>
</evidence>
<dbReference type="Proteomes" id="UP000316770">
    <property type="component" value="Chromosome"/>
</dbReference>
<dbReference type="Pfam" id="PF00437">
    <property type="entry name" value="T2SSE"/>
    <property type="match status" value="1"/>
</dbReference>
<evidence type="ECO:0000313" key="4">
    <source>
        <dbReference type="Proteomes" id="UP000316770"/>
    </source>
</evidence>
<dbReference type="Gene3D" id="3.30.450.380">
    <property type="match status" value="1"/>
</dbReference>
<dbReference type="AlphaFoldDB" id="A0A518J1Q7"/>
<dbReference type="Gene3D" id="3.40.50.300">
    <property type="entry name" value="P-loop containing nucleotide triphosphate hydrolases"/>
    <property type="match status" value="1"/>
</dbReference>
<dbReference type="PANTHER" id="PTHR30486">
    <property type="entry name" value="TWITCHING MOTILITY PROTEIN PILT"/>
    <property type="match status" value="1"/>
</dbReference>
<dbReference type="EMBL" id="CP036318">
    <property type="protein sequence ID" value="QDV59274.1"/>
    <property type="molecule type" value="Genomic_DNA"/>
</dbReference>
<dbReference type="InterPro" id="IPR001482">
    <property type="entry name" value="T2SS/T4SS_dom"/>
</dbReference>
<protein>
    <submittedName>
        <fullName evidence="3">Conjugal transfer protein</fullName>
    </submittedName>
</protein>
<comment type="similarity">
    <text evidence="1">Belongs to the GSP E family.</text>
</comment>
<dbReference type="InterPro" id="IPR027417">
    <property type="entry name" value="P-loop_NTPase"/>
</dbReference>
<keyword evidence="4" id="KW-1185">Reference proteome</keyword>
<reference evidence="3 4" key="1">
    <citation type="submission" date="2019-02" db="EMBL/GenBank/DDBJ databases">
        <title>Deep-cultivation of Planctomycetes and their phenomic and genomic characterization uncovers novel biology.</title>
        <authorList>
            <person name="Wiegand S."/>
            <person name="Jogler M."/>
            <person name="Boedeker C."/>
            <person name="Pinto D."/>
            <person name="Vollmers J."/>
            <person name="Rivas-Marin E."/>
            <person name="Kohn T."/>
            <person name="Peeters S.H."/>
            <person name="Heuer A."/>
            <person name="Rast P."/>
            <person name="Oberbeckmann S."/>
            <person name="Bunk B."/>
            <person name="Jeske O."/>
            <person name="Meyerdierks A."/>
            <person name="Storesund J.E."/>
            <person name="Kallscheuer N."/>
            <person name="Luecker S."/>
            <person name="Lage O.M."/>
            <person name="Pohl T."/>
            <person name="Merkel B.J."/>
            <person name="Hornburger P."/>
            <person name="Mueller R.-W."/>
            <person name="Bruemmer F."/>
            <person name="Labrenz M."/>
            <person name="Spormann A.M."/>
            <person name="Op den Camp H."/>
            <person name="Overmann J."/>
            <person name="Amann R."/>
            <person name="Jetten M.S.M."/>
            <person name="Mascher T."/>
            <person name="Medema M.H."/>
            <person name="Devos D.P."/>
            <person name="Kaster A.-K."/>
            <person name="Ovreas L."/>
            <person name="Rohde M."/>
            <person name="Galperin M.Y."/>
            <person name="Jogler C."/>
        </authorList>
    </citation>
    <scope>NUCLEOTIDE SEQUENCE [LARGE SCALE GENOMIC DNA]</scope>
    <source>
        <strain evidence="3 4">Mal33</strain>
    </source>
</reference>